<feature type="transmembrane region" description="Helical" evidence="1">
    <location>
        <begin position="371"/>
        <end position="389"/>
    </location>
</feature>
<dbReference type="InterPro" id="IPR050747">
    <property type="entry name" value="Mitochondrial_chaperone_BCS1"/>
</dbReference>
<accession>A0A8H3KT27</accession>
<sequence>MDLSIVKTFTNQFSQSQIQLILTAWLPTKILPYLTGILMVDMYAISVIATGLTTLAYLAYSLLIKLMVGKFNSKTLITLQIDHYSIGTYNERNKNIMHEALSWLILEQTKNYDKGSYVLNIFNNINNKNINAIPHFNILPMNNHEIDITYKDVNFKIKYKIPKNSNNTSIKNNGPCNYNVQYKPFDIEKPSIYLLVQESNTCVKDITTLLNDIILEYLEFIKNYNGHYKYENNQARWMQIHKLTSCRGLDSIALEEKNEKLLQKEIETFINNKLFYEKIGIPYRRGILLFGKPGTGKTSLINAISSYLSREIYHLNIKMIKDDYELNALFSSVPRFLRNSNCFFIQSSFNSNSSLPLTYPPVLISVKSQSFIINALLSAFFILSILIVHPQSNLIFYSKFQR</sequence>
<gene>
    <name evidence="3" type="ORF">RCL2_000181500</name>
</gene>
<name>A0A8H3KT27_9GLOM</name>
<dbReference type="OrthoDB" id="10251412at2759"/>
<organism evidence="3 4">
    <name type="scientific">Rhizophagus clarus</name>
    <dbReference type="NCBI Taxonomy" id="94130"/>
    <lineage>
        <taxon>Eukaryota</taxon>
        <taxon>Fungi</taxon>
        <taxon>Fungi incertae sedis</taxon>
        <taxon>Mucoromycota</taxon>
        <taxon>Glomeromycotina</taxon>
        <taxon>Glomeromycetes</taxon>
        <taxon>Glomerales</taxon>
        <taxon>Glomeraceae</taxon>
        <taxon>Rhizophagus</taxon>
    </lineage>
</organism>
<feature type="transmembrane region" description="Helical" evidence="1">
    <location>
        <begin position="42"/>
        <end position="64"/>
    </location>
</feature>
<dbReference type="Proteomes" id="UP000615446">
    <property type="component" value="Unassembled WGS sequence"/>
</dbReference>
<proteinExistence type="predicted"/>
<evidence type="ECO:0000313" key="4">
    <source>
        <dbReference type="Proteomes" id="UP000615446"/>
    </source>
</evidence>
<keyword evidence="1" id="KW-0812">Transmembrane</keyword>
<dbReference type="InterPro" id="IPR027417">
    <property type="entry name" value="P-loop_NTPase"/>
</dbReference>
<dbReference type="PANTHER" id="PTHR23070">
    <property type="entry name" value="BCS1 AAA-TYPE ATPASE"/>
    <property type="match status" value="1"/>
</dbReference>
<dbReference type="EMBL" id="BLAL01000012">
    <property type="protein sequence ID" value="GES74334.1"/>
    <property type="molecule type" value="Genomic_DNA"/>
</dbReference>
<keyword evidence="1" id="KW-0472">Membrane</keyword>
<keyword evidence="1" id="KW-1133">Transmembrane helix</keyword>
<reference evidence="3" key="1">
    <citation type="submission" date="2019-10" db="EMBL/GenBank/DDBJ databases">
        <title>Conservation and host-specific expression of non-tandemly repeated heterogenous ribosome RNA gene in arbuscular mycorrhizal fungi.</title>
        <authorList>
            <person name="Maeda T."/>
            <person name="Kobayashi Y."/>
            <person name="Nakagawa T."/>
            <person name="Ezawa T."/>
            <person name="Yamaguchi K."/>
            <person name="Bino T."/>
            <person name="Nishimoto Y."/>
            <person name="Shigenobu S."/>
            <person name="Kawaguchi M."/>
        </authorList>
    </citation>
    <scope>NUCLEOTIDE SEQUENCE</scope>
    <source>
        <strain evidence="3">HR1</strain>
    </source>
</reference>
<dbReference type="GO" id="GO:0005524">
    <property type="term" value="F:ATP binding"/>
    <property type="evidence" value="ECO:0007669"/>
    <property type="project" value="InterPro"/>
</dbReference>
<comment type="caution">
    <text evidence="3">The sequence shown here is derived from an EMBL/GenBank/DDBJ whole genome shotgun (WGS) entry which is preliminary data.</text>
</comment>
<dbReference type="SUPFAM" id="SSF52540">
    <property type="entry name" value="P-loop containing nucleoside triphosphate hydrolases"/>
    <property type="match status" value="1"/>
</dbReference>
<dbReference type="Gene3D" id="3.40.50.300">
    <property type="entry name" value="P-loop containing nucleotide triphosphate hydrolases"/>
    <property type="match status" value="1"/>
</dbReference>
<dbReference type="GO" id="GO:0016887">
    <property type="term" value="F:ATP hydrolysis activity"/>
    <property type="evidence" value="ECO:0007669"/>
    <property type="project" value="InterPro"/>
</dbReference>
<feature type="domain" description="ATPase AAA-type core" evidence="2">
    <location>
        <begin position="287"/>
        <end position="324"/>
    </location>
</feature>
<evidence type="ECO:0000259" key="2">
    <source>
        <dbReference type="Pfam" id="PF00004"/>
    </source>
</evidence>
<evidence type="ECO:0000313" key="3">
    <source>
        <dbReference type="EMBL" id="GES74334.1"/>
    </source>
</evidence>
<dbReference type="Pfam" id="PF00004">
    <property type="entry name" value="AAA"/>
    <property type="match status" value="1"/>
</dbReference>
<dbReference type="InterPro" id="IPR003959">
    <property type="entry name" value="ATPase_AAA_core"/>
</dbReference>
<dbReference type="AlphaFoldDB" id="A0A8H3KT27"/>
<evidence type="ECO:0000256" key="1">
    <source>
        <dbReference type="SAM" id="Phobius"/>
    </source>
</evidence>
<protein>
    <recommendedName>
        <fullName evidence="2">ATPase AAA-type core domain-containing protein</fullName>
    </recommendedName>
</protein>